<evidence type="ECO:0000313" key="3">
    <source>
        <dbReference type="EMBL" id="SUQ01879.1"/>
    </source>
</evidence>
<reference evidence="2" key="1">
    <citation type="journal article" date="2015" name="Genome Announc.">
        <title>Complete Genome Sequence of Yersinia ruckeri Strain CSF007-82, Etiologic Agent of Red Mouth Disease in Salmonid Fish.</title>
        <authorList>
            <person name="Nelson M.C."/>
            <person name="LaPatra S.E."/>
            <person name="Welch T.J."/>
            <person name="Graf J."/>
        </authorList>
    </citation>
    <scope>NUCLEOTIDE SEQUENCE</scope>
    <source>
        <strain evidence="2">CSF007-82</strain>
    </source>
</reference>
<dbReference type="KEGG" id="yrb:UGYR_04680"/>
<name>A0A085U4T8_YERRU</name>
<feature type="transmembrane region" description="Helical" evidence="1">
    <location>
        <begin position="294"/>
        <end position="315"/>
    </location>
</feature>
<keyword evidence="4" id="KW-1185">Reference proteome</keyword>
<dbReference type="eggNOG" id="ENOG5032NM5">
    <property type="taxonomic scope" value="Bacteria"/>
</dbReference>
<feature type="transmembrane region" description="Helical" evidence="1">
    <location>
        <begin position="15"/>
        <end position="36"/>
    </location>
</feature>
<feature type="transmembrane region" description="Helical" evidence="1">
    <location>
        <begin position="102"/>
        <end position="123"/>
    </location>
</feature>
<evidence type="ECO:0000256" key="1">
    <source>
        <dbReference type="SAM" id="Phobius"/>
    </source>
</evidence>
<proteinExistence type="predicted"/>
<dbReference type="EMBL" id="LN681231">
    <property type="protein sequence ID" value="CEK28191.1"/>
    <property type="molecule type" value="Genomic_DNA"/>
</dbReference>
<feature type="transmembrane region" description="Helical" evidence="1">
    <location>
        <begin position="129"/>
        <end position="146"/>
    </location>
</feature>
<feature type="transmembrane region" description="Helical" evidence="1">
    <location>
        <begin position="158"/>
        <end position="179"/>
    </location>
</feature>
<dbReference type="GeneID" id="66880086"/>
<protein>
    <recommendedName>
        <fullName evidence="5">Glucosyltransferase domain-containing protein</fullName>
    </recommendedName>
</protein>
<dbReference type="AlphaFoldDB" id="A0A085U4T8"/>
<feature type="transmembrane region" description="Helical" evidence="1">
    <location>
        <begin position="249"/>
        <end position="274"/>
    </location>
</feature>
<feature type="transmembrane region" description="Helical" evidence="1">
    <location>
        <begin position="350"/>
        <end position="368"/>
    </location>
</feature>
<gene>
    <name evidence="2" type="ORF">CSF007_12260</name>
    <name evidence="3" type="ORF">NCTC10476_03262</name>
</gene>
<dbReference type="EMBL" id="UHJG01000001">
    <property type="protein sequence ID" value="SUQ01879.1"/>
    <property type="molecule type" value="Genomic_DNA"/>
</dbReference>
<keyword evidence="1" id="KW-0812">Transmembrane</keyword>
<evidence type="ECO:0000313" key="2">
    <source>
        <dbReference type="EMBL" id="CEK28191.1"/>
    </source>
</evidence>
<feature type="transmembrane region" description="Helical" evidence="1">
    <location>
        <begin position="322"/>
        <end position="344"/>
    </location>
</feature>
<feature type="transmembrane region" description="Helical" evidence="1">
    <location>
        <begin position="78"/>
        <end position="95"/>
    </location>
</feature>
<dbReference type="RefSeq" id="WP_038244206.1">
    <property type="nucleotide sequence ID" value="NZ_CABIHR010000043.1"/>
</dbReference>
<keyword evidence="1" id="KW-0472">Membrane</keyword>
<dbReference type="Proteomes" id="UP000255169">
    <property type="component" value="Unassembled WGS sequence"/>
</dbReference>
<sequence length="500" mass="56756">MNYLFNKQLSTRDSFLFVFFCCLLYALPIILADVYYRDDTERVLNPAAGWSMLGRPGADLLMRFLTFNFVGITDTSPFTLLLGILFISIVLLYAVRTTEKTLTIGSISPYILLFISPFFLQNISYKYDSFPMIVGLGLSIAAFFYPRHLGIKSYLVPTLLLFVTLTLYQPCANIFIGLYGVNMMLGFKKTEQSPLKESLLTAAILATAYISYYIIINRVFGLTGGRGDIIPFNEAWAFLTRDFNQLYRFIWFLITPALKVLILLSLICVIYAFILRISEFLRGKKFGGETFLSLLIILISPVILYIALLGPLFLLKEGVTDVRVLSGFSAIIFALSYSLHMLLMKVKPNLSILMVIPVLYFLSVSFQYGNAIKSQRDYENRIVSWLSYDLMSIQATNHGTIFINNYPNASPITQNIINHQSLIDLMYAPAYSWISRRLVASTGLKNVDLSWGDNYTGMLNNVCSNHTPPIKENIFYAIYPDGDNTVVWLKNKFKTMCHST</sequence>
<dbReference type="OrthoDB" id="1317478at2"/>
<organism evidence="2">
    <name type="scientific">Yersinia ruckeri</name>
    <dbReference type="NCBI Taxonomy" id="29486"/>
    <lineage>
        <taxon>Bacteria</taxon>
        <taxon>Pseudomonadati</taxon>
        <taxon>Pseudomonadota</taxon>
        <taxon>Gammaproteobacteria</taxon>
        <taxon>Enterobacterales</taxon>
        <taxon>Yersiniaceae</taxon>
        <taxon>Yersinia</taxon>
    </lineage>
</organism>
<dbReference type="InterPro" id="IPR025686">
    <property type="entry name" value="Glucos_trans_II"/>
</dbReference>
<feature type="transmembrane region" description="Helical" evidence="1">
    <location>
        <begin position="199"/>
        <end position="216"/>
    </location>
</feature>
<dbReference type="PATRIC" id="fig|29486.44.peg.2617"/>
<dbReference type="Pfam" id="PF14264">
    <property type="entry name" value="Glucos_trans_II"/>
    <property type="match status" value="1"/>
</dbReference>
<accession>A0A085U4T8</accession>
<evidence type="ECO:0000313" key="4">
    <source>
        <dbReference type="Proteomes" id="UP000255169"/>
    </source>
</evidence>
<reference evidence="3 4" key="2">
    <citation type="submission" date="2018-06" db="EMBL/GenBank/DDBJ databases">
        <authorList>
            <consortium name="Pathogen Informatics"/>
            <person name="Doyle S."/>
        </authorList>
    </citation>
    <scope>NUCLEOTIDE SEQUENCE [LARGE SCALE GENOMIC DNA]</scope>
    <source>
        <strain evidence="3 4">NCTC10476</strain>
    </source>
</reference>
<dbReference type="STRING" id="29486.UGYR_04680"/>
<keyword evidence="1" id="KW-1133">Transmembrane helix</keyword>
<evidence type="ECO:0008006" key="5">
    <source>
        <dbReference type="Google" id="ProtNLM"/>
    </source>
</evidence>